<feature type="transmembrane region" description="Helical" evidence="1">
    <location>
        <begin position="122"/>
        <end position="139"/>
    </location>
</feature>
<keyword evidence="1" id="KW-0812">Transmembrane</keyword>
<gene>
    <name evidence="2" type="ORF">WCY31_07515</name>
</gene>
<keyword evidence="1" id="KW-0472">Membrane</keyword>
<sequence>MPASETPAPFLRRRRNQLLIVTLSLLMLLLSFTGTFDRPGRAIVDSSFQQALVVFGTAKSLNAVISVIQGTEVGPPGVTLAVGEVLDPVNDLIERFSWIMLASITSLGIQTIFMNIVTDPLFNYLLLALVLAYNLWLFVRFERDEKPRTLLFKITVIMVFLRFSVPLMALTNDLVYAHFVQPEYNIVELDRGVTAISDDIEGFKKSSHSLFSTSYYTEQVEHYKAEANAAGDQIVRLIIAFVFQTVVFPLLFLFLLYKFVLRLFDIGR</sequence>
<feature type="transmembrane region" description="Helical" evidence="1">
    <location>
        <begin position="234"/>
        <end position="260"/>
    </location>
</feature>
<dbReference type="Proteomes" id="UP001447842">
    <property type="component" value="Chromosome"/>
</dbReference>
<evidence type="ECO:0000313" key="3">
    <source>
        <dbReference type="Proteomes" id="UP001447842"/>
    </source>
</evidence>
<keyword evidence="3" id="KW-1185">Reference proteome</keyword>
<accession>A0ABZ3H6D3</accession>
<feature type="transmembrane region" description="Helical" evidence="1">
    <location>
        <begin position="151"/>
        <end position="170"/>
    </location>
</feature>
<evidence type="ECO:0000313" key="2">
    <source>
        <dbReference type="EMBL" id="XAU14103.1"/>
    </source>
</evidence>
<dbReference type="RefSeq" id="WP_345971910.1">
    <property type="nucleotide sequence ID" value="NZ_CP147920.1"/>
</dbReference>
<protein>
    <submittedName>
        <fullName evidence="2">Uncharacterized protein</fullName>
    </submittedName>
</protein>
<name>A0ABZ3H6D3_9BACT</name>
<organism evidence="2 3">
    <name type="scientific">Sulfurimonas diazotrophicus</name>
    <dbReference type="NCBI Taxonomy" id="3131939"/>
    <lineage>
        <taxon>Bacteria</taxon>
        <taxon>Pseudomonadati</taxon>
        <taxon>Campylobacterota</taxon>
        <taxon>Epsilonproteobacteria</taxon>
        <taxon>Campylobacterales</taxon>
        <taxon>Sulfurimonadaceae</taxon>
        <taxon>Sulfurimonas</taxon>
    </lineage>
</organism>
<dbReference type="EMBL" id="CP147920">
    <property type="protein sequence ID" value="XAU14103.1"/>
    <property type="molecule type" value="Genomic_DNA"/>
</dbReference>
<keyword evidence="1" id="KW-1133">Transmembrane helix</keyword>
<evidence type="ECO:0000256" key="1">
    <source>
        <dbReference type="SAM" id="Phobius"/>
    </source>
</evidence>
<feature type="transmembrane region" description="Helical" evidence="1">
    <location>
        <begin position="18"/>
        <end position="36"/>
    </location>
</feature>
<proteinExistence type="predicted"/>
<reference evidence="2 3" key="1">
    <citation type="submission" date="2024-03" db="EMBL/GenBank/DDBJ databases">
        <title>Sulfurimonas sp. HSL3-1.</title>
        <authorList>
            <person name="Wang S."/>
        </authorList>
    </citation>
    <scope>NUCLEOTIDE SEQUENCE [LARGE SCALE GENOMIC DNA]</scope>
    <source>
        <strain evidence="2 3">HSL3-1</strain>
    </source>
</reference>